<dbReference type="EnsemblPlants" id="QL01p021011:mrna">
    <property type="protein sequence ID" value="QL01p021011:mrna"/>
    <property type="gene ID" value="QL01p021011"/>
</dbReference>
<evidence type="ECO:0000259" key="2">
    <source>
        <dbReference type="Pfam" id="PF10536"/>
    </source>
</evidence>
<name>A0A7N2KN71_QUELO</name>
<evidence type="ECO:0000313" key="4">
    <source>
        <dbReference type="Proteomes" id="UP000594261"/>
    </source>
</evidence>
<feature type="domain" description="Aminotransferase-like plant mobile" evidence="2">
    <location>
        <begin position="46"/>
        <end position="396"/>
    </location>
</feature>
<dbReference type="Gramene" id="QL01p021011:mrna">
    <property type="protein sequence ID" value="QL01p021011:mrna"/>
    <property type="gene ID" value="QL01p021011"/>
</dbReference>
<dbReference type="PANTHER" id="PTHR46033">
    <property type="entry name" value="PROTEIN MAIN-LIKE 2"/>
    <property type="match status" value="1"/>
</dbReference>
<feature type="compositionally biased region" description="Low complexity" evidence="1">
    <location>
        <begin position="589"/>
        <end position="601"/>
    </location>
</feature>
<feature type="region of interest" description="Disordered" evidence="1">
    <location>
        <begin position="460"/>
        <end position="511"/>
    </location>
</feature>
<feature type="region of interest" description="Disordered" evidence="1">
    <location>
        <begin position="630"/>
        <end position="720"/>
    </location>
</feature>
<keyword evidence="4" id="KW-1185">Reference proteome</keyword>
<reference evidence="3" key="2">
    <citation type="submission" date="2021-01" db="UniProtKB">
        <authorList>
            <consortium name="EnsemblPlants"/>
        </authorList>
    </citation>
    <scope>IDENTIFICATION</scope>
</reference>
<dbReference type="Pfam" id="PF10536">
    <property type="entry name" value="PMD"/>
    <property type="match status" value="1"/>
</dbReference>
<dbReference type="Proteomes" id="UP000594261">
    <property type="component" value="Chromosome 1"/>
</dbReference>
<feature type="compositionally biased region" description="Acidic residues" evidence="1">
    <location>
        <begin position="630"/>
        <end position="669"/>
    </location>
</feature>
<protein>
    <recommendedName>
        <fullName evidence="2">Aminotransferase-like plant mobile domain-containing protein</fullName>
    </recommendedName>
</protein>
<dbReference type="InParanoid" id="A0A7N2KN71"/>
<dbReference type="InterPro" id="IPR044824">
    <property type="entry name" value="MAIN-like"/>
</dbReference>
<feature type="region of interest" description="Disordered" evidence="1">
    <location>
        <begin position="566"/>
        <end position="616"/>
    </location>
</feature>
<feature type="compositionally biased region" description="Pro residues" evidence="1">
    <location>
        <begin position="572"/>
        <end position="585"/>
    </location>
</feature>
<proteinExistence type="predicted"/>
<feature type="compositionally biased region" description="Polar residues" evidence="1">
    <location>
        <begin position="479"/>
        <end position="495"/>
    </location>
</feature>
<accession>A0A7N2KN71</accession>
<reference evidence="3 4" key="1">
    <citation type="journal article" date="2016" name="G3 (Bethesda)">
        <title>First Draft Assembly and Annotation of the Genome of a California Endemic Oak Quercus lobata Nee (Fagaceae).</title>
        <authorList>
            <person name="Sork V.L."/>
            <person name="Fitz-Gibbon S.T."/>
            <person name="Puiu D."/>
            <person name="Crepeau M."/>
            <person name="Gugger P.F."/>
            <person name="Sherman R."/>
            <person name="Stevens K."/>
            <person name="Langley C.H."/>
            <person name="Pellegrini M."/>
            <person name="Salzberg S.L."/>
        </authorList>
    </citation>
    <scope>NUCLEOTIDE SEQUENCE [LARGE SCALE GENOMIC DNA]</scope>
    <source>
        <strain evidence="3 4">cv. SW786</strain>
    </source>
</reference>
<sequence length="720" mass="82380">MEQQYHISNDAMEGNVSTLRVRPQSFAPLPQLGEHIAPYLHQCRLYRVTRLPHIDIDWSLITSLVERWQSSTHTFHLPNCEMTITLQDIAILTGLPIDGNAVCGPINLTWSTECRNLLGVTPPEIALKFGGLKITWVRDTFSNLPEGANAITTQQHARAYMFQVLALLFGNKSQSRLHCCFLKLLDDFGVAGEYSWGSATLAYLYKELCTAAIKKSTEIAGPVFILQLWAWEHLPYLTPIPINPTNLNGDDPYGCRWDTKRTFTHTPTHVLRSYRSNHDTHNNKQVVWTPYDNYMHPWCLVERNIWTTTAPLLCFQIVEYYHPERVMQQFGLLQRCPRWPTNNLDKSVHCVKLTGKSTVNWRRQHDQYYERWNMRAELLVGDDHFDSSVDYATWYQQNGHLFTTPEAAAHIYQQTEVNKMLNLAVANQQRNDLTAQQVLPPIVEGLTRLKLSMETNISSVPTERVTNFGRRQRRQGRQPQTYTETHSSTSVQRGQCRNDDAGPSTSAQHNMYSFTQAGPSTFAGNEPTTFSEYNPINVNEYCMNLYQQIGSSTSIGQGFEGLFSYDHYPQPNSTPPSYHPSPPPSYAGQYNYDQDSQYNYDFCTPQPSQPPPHVGDFCTPQNTWVCAPNSEEEASVTDSEEDASNEDSGEDAEDTQEMEVSSDNEDDDYGNYQTEVDIITQPRRMGRSPVQARRYPQRENRHPPCCGTQQKLNVPHRRNH</sequence>
<dbReference type="GO" id="GO:0010073">
    <property type="term" value="P:meristem maintenance"/>
    <property type="evidence" value="ECO:0007669"/>
    <property type="project" value="InterPro"/>
</dbReference>
<dbReference type="InterPro" id="IPR019557">
    <property type="entry name" value="AminoTfrase-like_pln_mobile"/>
</dbReference>
<evidence type="ECO:0000256" key="1">
    <source>
        <dbReference type="SAM" id="MobiDB-lite"/>
    </source>
</evidence>
<evidence type="ECO:0000313" key="3">
    <source>
        <dbReference type="EnsemblPlants" id="QL01p021011:mrna"/>
    </source>
</evidence>
<dbReference type="EMBL" id="LRBV02000001">
    <property type="status" value="NOT_ANNOTATED_CDS"/>
    <property type="molecule type" value="Genomic_DNA"/>
</dbReference>
<dbReference type="AlphaFoldDB" id="A0A7N2KN71"/>
<dbReference type="PANTHER" id="PTHR46033:SF8">
    <property type="entry name" value="PROTEIN MAINTENANCE OF MERISTEMS-LIKE"/>
    <property type="match status" value="1"/>
</dbReference>
<organism evidence="3 4">
    <name type="scientific">Quercus lobata</name>
    <name type="common">Valley oak</name>
    <dbReference type="NCBI Taxonomy" id="97700"/>
    <lineage>
        <taxon>Eukaryota</taxon>
        <taxon>Viridiplantae</taxon>
        <taxon>Streptophyta</taxon>
        <taxon>Embryophyta</taxon>
        <taxon>Tracheophyta</taxon>
        <taxon>Spermatophyta</taxon>
        <taxon>Magnoliopsida</taxon>
        <taxon>eudicotyledons</taxon>
        <taxon>Gunneridae</taxon>
        <taxon>Pentapetalae</taxon>
        <taxon>rosids</taxon>
        <taxon>fabids</taxon>
        <taxon>Fagales</taxon>
        <taxon>Fagaceae</taxon>
        <taxon>Quercus</taxon>
    </lineage>
</organism>